<reference evidence="3" key="1">
    <citation type="journal article" date="2013" name="Science">
        <title>The Amborella genome and the evolution of flowering plants.</title>
        <authorList>
            <consortium name="Amborella Genome Project"/>
        </authorList>
    </citation>
    <scope>NUCLEOTIDE SEQUENCE [LARGE SCALE GENOMIC DNA]</scope>
</reference>
<keyword evidence="3" id="KW-1185">Reference proteome</keyword>
<dbReference type="Gramene" id="ERN08562">
    <property type="protein sequence ID" value="ERN08562"/>
    <property type="gene ID" value="AMTR_s00017p00104270"/>
</dbReference>
<feature type="region of interest" description="Disordered" evidence="1">
    <location>
        <begin position="30"/>
        <end position="68"/>
    </location>
</feature>
<feature type="compositionally biased region" description="Basic and acidic residues" evidence="1">
    <location>
        <begin position="32"/>
        <end position="59"/>
    </location>
</feature>
<accession>W1PF02</accession>
<dbReference type="EMBL" id="KI393256">
    <property type="protein sequence ID" value="ERN08562.1"/>
    <property type="molecule type" value="Genomic_DNA"/>
</dbReference>
<protein>
    <submittedName>
        <fullName evidence="2">Uncharacterized protein</fullName>
    </submittedName>
</protein>
<name>W1PF02_AMBTC</name>
<evidence type="ECO:0000313" key="2">
    <source>
        <dbReference type="EMBL" id="ERN08562.1"/>
    </source>
</evidence>
<sequence>MHKHSFLILHGVKRREGKGHAAVEGAWQIAHGSEEREEKMSVRQQEGEAHGDKKDERTAIGRRSTGRW</sequence>
<organism evidence="2 3">
    <name type="scientific">Amborella trichopoda</name>
    <dbReference type="NCBI Taxonomy" id="13333"/>
    <lineage>
        <taxon>Eukaryota</taxon>
        <taxon>Viridiplantae</taxon>
        <taxon>Streptophyta</taxon>
        <taxon>Embryophyta</taxon>
        <taxon>Tracheophyta</taxon>
        <taxon>Spermatophyta</taxon>
        <taxon>Magnoliopsida</taxon>
        <taxon>Amborellales</taxon>
        <taxon>Amborellaceae</taxon>
        <taxon>Amborella</taxon>
    </lineage>
</organism>
<dbReference type="AlphaFoldDB" id="W1PF02"/>
<gene>
    <name evidence="2" type="ORF">AMTR_s00017p00104270</name>
</gene>
<dbReference type="Proteomes" id="UP000017836">
    <property type="component" value="Unassembled WGS sequence"/>
</dbReference>
<evidence type="ECO:0000256" key="1">
    <source>
        <dbReference type="SAM" id="MobiDB-lite"/>
    </source>
</evidence>
<proteinExistence type="predicted"/>
<evidence type="ECO:0000313" key="3">
    <source>
        <dbReference type="Proteomes" id="UP000017836"/>
    </source>
</evidence>
<dbReference type="HOGENOM" id="CLU_2797324_0_0_1"/>